<evidence type="ECO:0000313" key="2">
    <source>
        <dbReference type="EMBL" id="KIX06176.1"/>
    </source>
</evidence>
<dbReference type="HOGENOM" id="CLU_027515_0_0_1"/>
<reference evidence="2 3" key="1">
    <citation type="submission" date="2015-01" db="EMBL/GenBank/DDBJ databases">
        <title>The Genome Sequence of Rhinocladiella mackenzie CBS 650.93.</title>
        <authorList>
            <consortium name="The Broad Institute Genomics Platform"/>
            <person name="Cuomo C."/>
            <person name="de Hoog S."/>
            <person name="Gorbushina A."/>
            <person name="Stielow B."/>
            <person name="Teixiera M."/>
            <person name="Abouelleil A."/>
            <person name="Chapman S.B."/>
            <person name="Priest M."/>
            <person name="Young S.K."/>
            <person name="Wortman J."/>
            <person name="Nusbaum C."/>
            <person name="Birren B."/>
        </authorList>
    </citation>
    <scope>NUCLEOTIDE SEQUENCE [LARGE SCALE GENOMIC DNA]</scope>
    <source>
        <strain evidence="2 3">CBS 650.93</strain>
    </source>
</reference>
<dbReference type="InterPro" id="IPR053858">
    <property type="entry name" value="Arb2_dom"/>
</dbReference>
<dbReference type="Proteomes" id="UP000053617">
    <property type="component" value="Unassembled WGS sequence"/>
</dbReference>
<sequence length="368" mass="41799">MFRRLPHTLPPDPSFPPDLETLGFFINEDDQIRMIKNPTQKYQYQINRNDRVNQVYKEANNAAVRKIIRHRLFELALETVRIPLGASEGENHVPILVSKDIGTKDRVIVFFGERAYEPGLLSWRVIGEEGIKVGSLLDFVGAALFGPTPTSQHAGPGIVIANPCQLLWYRGGARAVSSNEWLNLPRESAVHEAFRVDEVKNKIPGNRNYEEHVHYIFDHVLPILVKQEARLDIIGLEFPGSAVVEYLSAHWDPWSSRITGISLIAPQHKIQDLIDDGAPIEFVEFISKRCRAYFVSPSRLEKPIEGRERLGCNCYSSGETMYQDSAMVRCWGSVLDWFNMLHANPEYQEVEFLSIEDGKAGEEANLGW</sequence>
<dbReference type="GO" id="GO:0031048">
    <property type="term" value="P:regulatory ncRNA-mediated heterochromatin formation"/>
    <property type="evidence" value="ECO:0007669"/>
    <property type="project" value="TreeGrafter"/>
</dbReference>
<dbReference type="VEuPathDB" id="FungiDB:Z518_04150"/>
<proteinExistence type="predicted"/>
<evidence type="ECO:0000313" key="3">
    <source>
        <dbReference type="Proteomes" id="UP000053617"/>
    </source>
</evidence>
<dbReference type="GeneID" id="25292221"/>
<name>A0A0D2ISN5_9EURO</name>
<gene>
    <name evidence="2" type="ORF">Z518_04150</name>
</gene>
<organism evidence="2 3">
    <name type="scientific">Rhinocladiella mackenziei CBS 650.93</name>
    <dbReference type="NCBI Taxonomy" id="1442369"/>
    <lineage>
        <taxon>Eukaryota</taxon>
        <taxon>Fungi</taxon>
        <taxon>Dikarya</taxon>
        <taxon>Ascomycota</taxon>
        <taxon>Pezizomycotina</taxon>
        <taxon>Eurotiomycetes</taxon>
        <taxon>Chaetothyriomycetidae</taxon>
        <taxon>Chaetothyriales</taxon>
        <taxon>Herpotrichiellaceae</taxon>
        <taxon>Rhinocladiella</taxon>
    </lineage>
</organism>
<dbReference type="PANTHER" id="PTHR21357">
    <property type="entry name" value="FAM172 FAMILY PROTEIN HOMOLOG CG10038"/>
    <property type="match status" value="1"/>
</dbReference>
<dbReference type="STRING" id="1442369.A0A0D2ISN5"/>
<accession>A0A0D2ISN5</accession>
<dbReference type="InterPro" id="IPR048263">
    <property type="entry name" value="Arb2"/>
</dbReference>
<dbReference type="GO" id="GO:0005634">
    <property type="term" value="C:nucleus"/>
    <property type="evidence" value="ECO:0007669"/>
    <property type="project" value="TreeGrafter"/>
</dbReference>
<dbReference type="OrthoDB" id="421951at2759"/>
<keyword evidence="3" id="KW-1185">Reference proteome</keyword>
<dbReference type="PANTHER" id="PTHR21357:SF4">
    <property type="entry name" value="FAM172 FAMILY PROTEIN HOMOLOG CG10038"/>
    <property type="match status" value="1"/>
</dbReference>
<dbReference type="RefSeq" id="XP_013273312.1">
    <property type="nucleotide sequence ID" value="XM_013417858.1"/>
</dbReference>
<dbReference type="AlphaFoldDB" id="A0A0D2ISN5"/>
<dbReference type="Pfam" id="PF22749">
    <property type="entry name" value="Arb2"/>
    <property type="match status" value="1"/>
</dbReference>
<feature type="domain" description="Arb2" evidence="1">
    <location>
        <begin position="15"/>
        <end position="297"/>
    </location>
</feature>
<dbReference type="EMBL" id="KN847477">
    <property type="protein sequence ID" value="KIX06176.1"/>
    <property type="molecule type" value="Genomic_DNA"/>
</dbReference>
<dbReference type="GO" id="GO:0035197">
    <property type="term" value="F:siRNA binding"/>
    <property type="evidence" value="ECO:0007669"/>
    <property type="project" value="TreeGrafter"/>
</dbReference>
<protein>
    <recommendedName>
        <fullName evidence="1">Arb2 domain-containing protein</fullName>
    </recommendedName>
</protein>
<evidence type="ECO:0000259" key="1">
    <source>
        <dbReference type="Pfam" id="PF22749"/>
    </source>
</evidence>